<accession>A0A8H7F981</accession>
<evidence type="ECO:0000256" key="1">
    <source>
        <dbReference type="SAM" id="Phobius"/>
    </source>
</evidence>
<comment type="caution">
    <text evidence="2">The sequence shown here is derived from an EMBL/GenBank/DDBJ whole genome shotgun (WGS) entry which is preliminary data.</text>
</comment>
<dbReference type="AlphaFoldDB" id="A0A8H7F981"/>
<name>A0A8H7F981_AGABI</name>
<keyword evidence="1" id="KW-0812">Transmembrane</keyword>
<dbReference type="EMBL" id="JABXXO010000003">
    <property type="protein sequence ID" value="KAF7782934.1"/>
    <property type="molecule type" value="Genomic_DNA"/>
</dbReference>
<feature type="transmembrane region" description="Helical" evidence="1">
    <location>
        <begin position="20"/>
        <end position="39"/>
    </location>
</feature>
<feature type="transmembrane region" description="Helical" evidence="1">
    <location>
        <begin position="146"/>
        <end position="166"/>
    </location>
</feature>
<feature type="transmembrane region" description="Helical" evidence="1">
    <location>
        <begin position="60"/>
        <end position="83"/>
    </location>
</feature>
<keyword evidence="1" id="KW-1133">Transmembrane helix</keyword>
<feature type="transmembrane region" description="Helical" evidence="1">
    <location>
        <begin position="226"/>
        <end position="251"/>
    </location>
</feature>
<protein>
    <submittedName>
        <fullName evidence="2">Uncharacterized protein</fullName>
    </submittedName>
</protein>
<feature type="transmembrane region" description="Helical" evidence="1">
    <location>
        <begin position="186"/>
        <end position="205"/>
    </location>
</feature>
<gene>
    <name evidence="2" type="ORF">Agabi119p4_2310</name>
</gene>
<organism evidence="2 3">
    <name type="scientific">Agaricus bisporus var. burnettii</name>
    <dbReference type="NCBI Taxonomy" id="192524"/>
    <lineage>
        <taxon>Eukaryota</taxon>
        <taxon>Fungi</taxon>
        <taxon>Dikarya</taxon>
        <taxon>Basidiomycota</taxon>
        <taxon>Agaricomycotina</taxon>
        <taxon>Agaricomycetes</taxon>
        <taxon>Agaricomycetidae</taxon>
        <taxon>Agaricales</taxon>
        <taxon>Agaricineae</taxon>
        <taxon>Agaricaceae</taxon>
        <taxon>Agaricus</taxon>
    </lineage>
</organism>
<evidence type="ECO:0000313" key="3">
    <source>
        <dbReference type="Proteomes" id="UP000629468"/>
    </source>
</evidence>
<feature type="transmembrane region" description="Helical" evidence="1">
    <location>
        <begin position="263"/>
        <end position="285"/>
    </location>
</feature>
<keyword evidence="1" id="KW-0472">Membrane</keyword>
<reference evidence="2 3" key="1">
    <citation type="journal article" name="Sci. Rep.">
        <title>Telomere-to-telomere assembled and centromere annotated genomes of the two main subspecies of the button mushroom Agaricus bisporus reveal especially polymorphic chromosome ends.</title>
        <authorList>
            <person name="Sonnenberg A.S.M."/>
            <person name="Sedaghat-Telgerd N."/>
            <person name="Lavrijssen B."/>
            <person name="Ohm R.A."/>
            <person name="Hendrickx P.M."/>
            <person name="Scholtmeijer K."/>
            <person name="Baars J.J.P."/>
            <person name="van Peer A."/>
        </authorList>
    </citation>
    <scope>NUCLEOTIDE SEQUENCE [LARGE SCALE GENOMIC DNA]</scope>
    <source>
        <strain evidence="2 3">H119_p4</strain>
    </source>
</reference>
<dbReference type="Proteomes" id="UP000629468">
    <property type="component" value="Unassembled WGS sequence"/>
</dbReference>
<feature type="transmembrane region" description="Helical" evidence="1">
    <location>
        <begin position="115"/>
        <end position="134"/>
    </location>
</feature>
<evidence type="ECO:0000313" key="2">
    <source>
        <dbReference type="EMBL" id="KAF7782934.1"/>
    </source>
</evidence>
<proteinExistence type="predicted"/>
<sequence length="336" mass="37141">MNNDAPADWATLRDETADLISSTTVLGVLYAFSVILYYLSTRLLYSQSRDIDGKLSRRTLFTFALASVMIACATIDIITLNLYTKTVYLDIRALPIGPDRTLAKKRAFTIGKANIVVTFVETTLSLGVLSWRVWTIWSGTRLVIPVAIFSLLLYLAATGTYISYIIITWSIPYSSSSTPSLFERVLSASVALIAASTVFMTLMIVSRLMVVRRKHIKIMGKTESAAQYLGITAMLVESFALAVVWILALLICPLFESAIPAYNFFNASAVQIQVLTYFLIIYRVFSGRAWNGQTQSRLSTLQWGQGATQPADTTIRTISIGIVNERDDSPAGNIHV</sequence>